<sequence>MDSYSHSSSSSSSYNFSLHEEQKGTGKPPAAAAAYRSALHSVRKIPGKNIIMKKPIAPMPPTRPKVYKVDPVNFKDVVQKLTGAREFHPTRLQEVAPPPLSLSPPHRPKFSGGFAAEAEEEKPRKSFEITNFGGLSPLGFSLSPSSVAWCSSILLSPGTLSSLEPNAVL</sequence>
<comment type="caution">
    <text evidence="3">The sequence shown here is derived from an EMBL/GenBank/DDBJ whole genome shotgun (WGS) entry which is preliminary data.</text>
</comment>
<dbReference type="EMBL" id="NKXS01001777">
    <property type="protein sequence ID" value="PIN16922.1"/>
    <property type="molecule type" value="Genomic_DNA"/>
</dbReference>
<dbReference type="STRING" id="429701.A0A2G9HHB6"/>
<evidence type="ECO:0000313" key="3">
    <source>
        <dbReference type="EMBL" id="PIN16922.1"/>
    </source>
</evidence>
<reference evidence="4" key="1">
    <citation type="journal article" date="2018" name="Gigascience">
        <title>Genome assembly of the Pink Ipe (Handroanthus impetiginosus, Bignoniaceae), a highly valued, ecologically keystone Neotropical timber forest tree.</title>
        <authorList>
            <person name="Silva-Junior O.B."/>
            <person name="Grattapaglia D."/>
            <person name="Novaes E."/>
            <person name="Collevatti R.G."/>
        </authorList>
    </citation>
    <scope>NUCLEOTIDE SEQUENCE [LARGE SCALE GENOMIC DNA]</scope>
    <source>
        <strain evidence="4">cv. UFG-1</strain>
    </source>
</reference>
<dbReference type="InterPro" id="IPR039610">
    <property type="entry name" value="VQ29"/>
</dbReference>
<accession>A0A2G9HHB6</accession>
<feature type="compositionally biased region" description="Low complexity" evidence="1">
    <location>
        <begin position="1"/>
        <end position="14"/>
    </location>
</feature>
<dbReference type="OrthoDB" id="689462at2759"/>
<dbReference type="Pfam" id="PF05678">
    <property type="entry name" value="VQ"/>
    <property type="match status" value="1"/>
</dbReference>
<proteinExistence type="predicted"/>
<feature type="region of interest" description="Disordered" evidence="1">
    <location>
        <begin position="1"/>
        <end position="32"/>
    </location>
</feature>
<name>A0A2G9HHB6_9LAMI</name>
<evidence type="ECO:0000256" key="1">
    <source>
        <dbReference type="SAM" id="MobiDB-lite"/>
    </source>
</evidence>
<feature type="domain" description="VQ" evidence="2">
    <location>
        <begin position="64"/>
        <end position="84"/>
    </location>
</feature>
<gene>
    <name evidence="3" type="ORF">CDL12_10420</name>
</gene>
<keyword evidence="4" id="KW-1185">Reference proteome</keyword>
<protein>
    <recommendedName>
        <fullName evidence="2">VQ domain-containing protein</fullName>
    </recommendedName>
</protein>
<dbReference type="AlphaFoldDB" id="A0A2G9HHB6"/>
<dbReference type="InterPro" id="IPR008889">
    <property type="entry name" value="VQ"/>
</dbReference>
<organism evidence="3 4">
    <name type="scientific">Handroanthus impetiginosus</name>
    <dbReference type="NCBI Taxonomy" id="429701"/>
    <lineage>
        <taxon>Eukaryota</taxon>
        <taxon>Viridiplantae</taxon>
        <taxon>Streptophyta</taxon>
        <taxon>Embryophyta</taxon>
        <taxon>Tracheophyta</taxon>
        <taxon>Spermatophyta</taxon>
        <taxon>Magnoliopsida</taxon>
        <taxon>eudicotyledons</taxon>
        <taxon>Gunneridae</taxon>
        <taxon>Pentapetalae</taxon>
        <taxon>asterids</taxon>
        <taxon>lamiids</taxon>
        <taxon>Lamiales</taxon>
        <taxon>Bignoniaceae</taxon>
        <taxon>Crescentiina</taxon>
        <taxon>Tabebuia alliance</taxon>
        <taxon>Handroanthus</taxon>
    </lineage>
</organism>
<dbReference type="PANTHER" id="PTHR34794">
    <property type="entry name" value="EXPRESSED PROTEIN"/>
    <property type="match status" value="1"/>
</dbReference>
<dbReference type="Proteomes" id="UP000231279">
    <property type="component" value="Unassembled WGS sequence"/>
</dbReference>
<dbReference type="PANTHER" id="PTHR34794:SF1">
    <property type="entry name" value="OS10G0101800 PROTEIN"/>
    <property type="match status" value="1"/>
</dbReference>
<evidence type="ECO:0000313" key="4">
    <source>
        <dbReference type="Proteomes" id="UP000231279"/>
    </source>
</evidence>
<evidence type="ECO:0000259" key="2">
    <source>
        <dbReference type="Pfam" id="PF05678"/>
    </source>
</evidence>